<gene>
    <name evidence="1" type="ORF">BSIN_3444</name>
</gene>
<organism evidence="1 2">
    <name type="scientific">Burkholderia singularis</name>
    <dbReference type="NCBI Taxonomy" id="1503053"/>
    <lineage>
        <taxon>Bacteria</taxon>
        <taxon>Pseudomonadati</taxon>
        <taxon>Pseudomonadota</taxon>
        <taxon>Betaproteobacteria</taxon>
        <taxon>Burkholderiales</taxon>
        <taxon>Burkholderiaceae</taxon>
        <taxon>Burkholderia</taxon>
        <taxon>pseudomallei group</taxon>
    </lineage>
</organism>
<evidence type="ECO:0000313" key="2">
    <source>
        <dbReference type="Proteomes" id="UP000198460"/>
    </source>
</evidence>
<evidence type="ECO:0000313" key="1">
    <source>
        <dbReference type="EMBL" id="SMG00373.1"/>
    </source>
</evidence>
<sequence>MIAERAAIADGCAHWRMRGSYCAGIAFDGRLRWLSTGPLLDAGGMWLGSGAA</sequence>
<dbReference type="Proteomes" id="UP000198460">
    <property type="component" value="Unassembled WGS sequence"/>
</dbReference>
<dbReference type="AlphaFoldDB" id="A0A238H5S9"/>
<dbReference type="EMBL" id="FXAN01000053">
    <property type="protein sequence ID" value="SMG00373.1"/>
    <property type="molecule type" value="Genomic_DNA"/>
</dbReference>
<accession>A0A238H5S9</accession>
<protein>
    <submittedName>
        <fullName evidence="1">Uncharacterized protein</fullName>
    </submittedName>
</protein>
<proteinExistence type="predicted"/>
<reference evidence="1 2" key="1">
    <citation type="submission" date="2017-04" db="EMBL/GenBank/DDBJ databases">
        <authorList>
            <person name="Afonso C.L."/>
            <person name="Miller P.J."/>
            <person name="Scott M.A."/>
            <person name="Spackman E."/>
            <person name="Goraichik I."/>
            <person name="Dimitrov K.M."/>
            <person name="Suarez D.L."/>
            <person name="Swayne D.E."/>
        </authorList>
    </citation>
    <scope>NUCLEOTIDE SEQUENCE [LARGE SCALE GENOMIC DNA]</scope>
    <source>
        <strain evidence="1">LMG 28154</strain>
    </source>
</reference>
<name>A0A238H5S9_9BURK</name>